<keyword evidence="3" id="KW-0238">DNA-binding</keyword>
<dbReference type="PROSITE" id="PS51898">
    <property type="entry name" value="TYR_RECOMBINASE"/>
    <property type="match status" value="1"/>
</dbReference>
<dbReference type="Proteomes" id="UP000516057">
    <property type="component" value="Chromosome"/>
</dbReference>
<dbReference type="CDD" id="cd00801">
    <property type="entry name" value="INT_P4_C"/>
    <property type="match status" value="1"/>
</dbReference>
<dbReference type="Pfam" id="PF13356">
    <property type="entry name" value="Arm-DNA-bind_3"/>
    <property type="match status" value="1"/>
</dbReference>
<reference evidence="6 7" key="1">
    <citation type="submission" date="2020-08" db="EMBL/GenBank/DDBJ databases">
        <title>Genome sequence of Acidovorax monticola KACC 19171T.</title>
        <authorList>
            <person name="Hyun D.-W."/>
            <person name="Bae J.-W."/>
        </authorList>
    </citation>
    <scope>NUCLEOTIDE SEQUENCE [LARGE SCALE GENOMIC DNA]</scope>
    <source>
        <strain evidence="6 7">KACC 19171</strain>
    </source>
</reference>
<dbReference type="AlphaFoldDB" id="A0A7H0HHP2"/>
<keyword evidence="4" id="KW-0233">DNA recombination</keyword>
<dbReference type="Gene3D" id="1.10.150.130">
    <property type="match status" value="1"/>
</dbReference>
<dbReference type="Gene3D" id="1.10.443.10">
    <property type="entry name" value="Intergrase catalytic core"/>
    <property type="match status" value="1"/>
</dbReference>
<gene>
    <name evidence="6" type="ORF">H9L24_03815</name>
</gene>
<feature type="domain" description="Tyr recombinase" evidence="5">
    <location>
        <begin position="205"/>
        <end position="388"/>
    </location>
</feature>
<protein>
    <submittedName>
        <fullName evidence="6">Site-specific integrase</fullName>
    </submittedName>
</protein>
<dbReference type="InterPro" id="IPR038488">
    <property type="entry name" value="Integrase_DNA-bd_sf"/>
</dbReference>
<evidence type="ECO:0000313" key="6">
    <source>
        <dbReference type="EMBL" id="QNP60058.1"/>
    </source>
</evidence>
<evidence type="ECO:0000256" key="1">
    <source>
        <dbReference type="ARBA" id="ARBA00008857"/>
    </source>
</evidence>
<dbReference type="SUPFAM" id="SSF56349">
    <property type="entry name" value="DNA breaking-rejoining enzymes"/>
    <property type="match status" value="1"/>
</dbReference>
<dbReference type="KEGG" id="amon:H9L24_03815"/>
<dbReference type="GO" id="GO:0015074">
    <property type="term" value="P:DNA integration"/>
    <property type="evidence" value="ECO:0007669"/>
    <property type="project" value="UniProtKB-KW"/>
</dbReference>
<comment type="similarity">
    <text evidence="1">Belongs to the 'phage' integrase family.</text>
</comment>
<dbReference type="GO" id="GO:0006310">
    <property type="term" value="P:DNA recombination"/>
    <property type="evidence" value="ECO:0007669"/>
    <property type="project" value="UniProtKB-KW"/>
</dbReference>
<keyword evidence="7" id="KW-1185">Reference proteome</keyword>
<accession>A0A7H0HHP2</accession>
<proteinExistence type="inferred from homology"/>
<dbReference type="Pfam" id="PF00589">
    <property type="entry name" value="Phage_integrase"/>
    <property type="match status" value="1"/>
</dbReference>
<evidence type="ECO:0000259" key="5">
    <source>
        <dbReference type="PROSITE" id="PS51898"/>
    </source>
</evidence>
<evidence type="ECO:0000256" key="3">
    <source>
        <dbReference type="ARBA" id="ARBA00023125"/>
    </source>
</evidence>
<dbReference type="InterPro" id="IPR010998">
    <property type="entry name" value="Integrase_recombinase_N"/>
</dbReference>
<dbReference type="RefSeq" id="WP_187737039.1">
    <property type="nucleotide sequence ID" value="NZ_CP060790.1"/>
</dbReference>
<organism evidence="6 7">
    <name type="scientific">Paenacidovorax monticola</name>
    <dbReference type="NCBI Taxonomy" id="1926868"/>
    <lineage>
        <taxon>Bacteria</taxon>
        <taxon>Pseudomonadati</taxon>
        <taxon>Pseudomonadota</taxon>
        <taxon>Betaproteobacteria</taxon>
        <taxon>Burkholderiales</taxon>
        <taxon>Comamonadaceae</taxon>
        <taxon>Paenacidovorax</taxon>
    </lineage>
</organism>
<dbReference type="PANTHER" id="PTHR30629">
    <property type="entry name" value="PROPHAGE INTEGRASE"/>
    <property type="match status" value="1"/>
</dbReference>
<evidence type="ECO:0000256" key="2">
    <source>
        <dbReference type="ARBA" id="ARBA00022908"/>
    </source>
</evidence>
<dbReference type="GO" id="GO:0003677">
    <property type="term" value="F:DNA binding"/>
    <property type="evidence" value="ECO:0007669"/>
    <property type="project" value="UniProtKB-KW"/>
</dbReference>
<dbReference type="InterPro" id="IPR013762">
    <property type="entry name" value="Integrase-like_cat_sf"/>
</dbReference>
<dbReference type="InterPro" id="IPR050808">
    <property type="entry name" value="Phage_Integrase"/>
</dbReference>
<dbReference type="Gene3D" id="3.30.160.390">
    <property type="entry name" value="Integrase, DNA-binding domain"/>
    <property type="match status" value="1"/>
</dbReference>
<evidence type="ECO:0000256" key="4">
    <source>
        <dbReference type="ARBA" id="ARBA00023172"/>
    </source>
</evidence>
<name>A0A7H0HHP2_9BURK</name>
<dbReference type="InterPro" id="IPR025166">
    <property type="entry name" value="Integrase_DNA_bind_dom"/>
</dbReference>
<keyword evidence="2" id="KW-0229">DNA integration</keyword>
<dbReference type="PANTHER" id="PTHR30629:SF2">
    <property type="entry name" value="PROPHAGE INTEGRASE INTS-RELATED"/>
    <property type="match status" value="1"/>
</dbReference>
<dbReference type="InterPro" id="IPR011010">
    <property type="entry name" value="DNA_brk_join_enz"/>
</dbReference>
<evidence type="ECO:0000313" key="7">
    <source>
        <dbReference type="Proteomes" id="UP000516057"/>
    </source>
</evidence>
<dbReference type="InterPro" id="IPR002104">
    <property type="entry name" value="Integrase_catalytic"/>
</dbReference>
<dbReference type="EMBL" id="CP060790">
    <property type="protein sequence ID" value="QNP60058.1"/>
    <property type="molecule type" value="Genomic_DNA"/>
</dbReference>
<sequence length="413" mass="46285">MAIKNGLLSDLQLRHWTKEAQPLAKSNGGGLTFTVSANGYATWILRYRHGGRRYELTLGRYPDIGLSEARATAAIKRADVLKGVNPVAEKVKAKAAAVKDMTVRTLIQDYKQKKLVTLAKSTQVCYTRHLKRVEHRLGSLGVRAVEPGDVVSLIEDAALTWGESNLLLVTTKCLFTHACGKRLINVNPCVGIMLSALLGPRPPIRKRLMLTREELHLLLNAEMRRPNALAIRVLLGTGVRGAELYMAKWQDVHLDDARWHIPASKTGAAMDIPLAPIVVRWFKELRAYAHRSAYVLPARIRSRAQRNGGDMHVGEDTIRESIDYWINQYHPPTRRFTPHDLRSTMKSHMRALGVPRDISEMCLNHKLAGVEGIYDQHNYFAERRQALLTWATFLEACEAGAKSAPSEEPEVVS</sequence>